<protein>
    <recommendedName>
        <fullName evidence="4">SHSP domain-containing protein</fullName>
    </recommendedName>
</protein>
<evidence type="ECO:0000256" key="1">
    <source>
        <dbReference type="ARBA" id="ARBA00023016"/>
    </source>
</evidence>
<sequence>MGWETAAVDSQCYQLVILDRPILYQRRSRVGQCVKNLVDHYVELLRIDSIGWVCCLWEPVERSSGKFLRRFRLGENAKMNEVKASMENGALTVTVPKEDVKKPEVKAIEISG</sequence>
<evidence type="ECO:0000313" key="5">
    <source>
        <dbReference type="EMBL" id="WVZ24877.1"/>
    </source>
</evidence>
<dbReference type="EMBL" id="CP144700">
    <property type="protein sequence ID" value="WVZ24877.1"/>
    <property type="molecule type" value="Genomic_DNA"/>
</dbReference>
<reference evidence="5 6" key="1">
    <citation type="journal article" date="2023" name="Life. Sci Alliance">
        <title>Evolutionary insights into 3D genome organization and epigenetic landscape of Vigna mungo.</title>
        <authorList>
            <person name="Junaid A."/>
            <person name="Singh B."/>
            <person name="Bhatia S."/>
        </authorList>
    </citation>
    <scope>NUCLEOTIDE SEQUENCE [LARGE SCALE GENOMIC DNA]</scope>
    <source>
        <strain evidence="5">Urdbean</strain>
    </source>
</reference>
<keyword evidence="6" id="KW-1185">Reference proteome</keyword>
<comment type="similarity">
    <text evidence="2 3">Belongs to the small heat shock protein (HSP20) family.</text>
</comment>
<dbReference type="SUPFAM" id="SSF49764">
    <property type="entry name" value="HSP20-like chaperones"/>
    <property type="match status" value="1"/>
</dbReference>
<dbReference type="AlphaFoldDB" id="A0AAQ3PDE0"/>
<dbReference type="Proteomes" id="UP001374535">
    <property type="component" value="Chromosome 1"/>
</dbReference>
<gene>
    <name evidence="5" type="ORF">V8G54_003421</name>
</gene>
<evidence type="ECO:0000256" key="3">
    <source>
        <dbReference type="RuleBase" id="RU003616"/>
    </source>
</evidence>
<dbReference type="PANTHER" id="PTHR11527">
    <property type="entry name" value="HEAT-SHOCK PROTEIN 20 FAMILY MEMBER"/>
    <property type="match status" value="1"/>
</dbReference>
<organism evidence="5 6">
    <name type="scientific">Vigna mungo</name>
    <name type="common">Black gram</name>
    <name type="synonym">Phaseolus mungo</name>
    <dbReference type="NCBI Taxonomy" id="3915"/>
    <lineage>
        <taxon>Eukaryota</taxon>
        <taxon>Viridiplantae</taxon>
        <taxon>Streptophyta</taxon>
        <taxon>Embryophyta</taxon>
        <taxon>Tracheophyta</taxon>
        <taxon>Spermatophyta</taxon>
        <taxon>Magnoliopsida</taxon>
        <taxon>eudicotyledons</taxon>
        <taxon>Gunneridae</taxon>
        <taxon>Pentapetalae</taxon>
        <taxon>rosids</taxon>
        <taxon>fabids</taxon>
        <taxon>Fabales</taxon>
        <taxon>Fabaceae</taxon>
        <taxon>Papilionoideae</taxon>
        <taxon>50 kb inversion clade</taxon>
        <taxon>NPAAA clade</taxon>
        <taxon>indigoferoid/millettioid clade</taxon>
        <taxon>Phaseoleae</taxon>
        <taxon>Vigna</taxon>
    </lineage>
</organism>
<dbReference type="InterPro" id="IPR031107">
    <property type="entry name" value="Small_HSP"/>
</dbReference>
<dbReference type="InterPro" id="IPR002068">
    <property type="entry name" value="A-crystallin/Hsp20_dom"/>
</dbReference>
<dbReference type="Pfam" id="PF00011">
    <property type="entry name" value="HSP20"/>
    <property type="match status" value="1"/>
</dbReference>
<dbReference type="Gene3D" id="2.60.40.790">
    <property type="match status" value="1"/>
</dbReference>
<dbReference type="InterPro" id="IPR008978">
    <property type="entry name" value="HSP20-like_chaperone"/>
</dbReference>
<dbReference type="PROSITE" id="PS01031">
    <property type="entry name" value="SHSP"/>
    <property type="match status" value="1"/>
</dbReference>
<accession>A0AAQ3PDE0</accession>
<keyword evidence="1" id="KW-0346">Stress response</keyword>
<evidence type="ECO:0000256" key="2">
    <source>
        <dbReference type="PROSITE-ProRule" id="PRU00285"/>
    </source>
</evidence>
<feature type="domain" description="SHSP" evidence="4">
    <location>
        <begin position="1"/>
        <end position="112"/>
    </location>
</feature>
<proteinExistence type="inferred from homology"/>
<evidence type="ECO:0000259" key="4">
    <source>
        <dbReference type="PROSITE" id="PS01031"/>
    </source>
</evidence>
<name>A0AAQ3PDE0_VIGMU</name>
<evidence type="ECO:0000313" key="6">
    <source>
        <dbReference type="Proteomes" id="UP001374535"/>
    </source>
</evidence>